<dbReference type="RefSeq" id="XP_005818468.1">
    <property type="nucleotide sequence ID" value="XM_005818411.1"/>
</dbReference>
<dbReference type="EMBL" id="JH993273">
    <property type="protein sequence ID" value="EKX31488.1"/>
    <property type="molecule type" value="Genomic_DNA"/>
</dbReference>
<dbReference type="GO" id="GO:0003978">
    <property type="term" value="F:UDP-glucose 4-epimerase activity"/>
    <property type="evidence" value="ECO:0007669"/>
    <property type="project" value="UniProtKB-EC"/>
</dbReference>
<protein>
    <recommendedName>
        <fullName evidence="4">UDP-glucose 4-epimerase</fullName>
        <ecNumber evidence="4">5.1.3.2</ecNumber>
    </recommendedName>
</protein>
<sequence length="146" mass="15585">MAAPPSLQSTAFASSAPLLEMLLSRGNKAQELPRQAGSESTCSVALGRFLHSGSERRKTPSVVSLSAVNGVNGNGRSKVSQAMDCTQVARPRPKVLVTGGAGYIGTHLCTELLQRDYDVVVLDNFMNSSPRALELVVGRRGEEEER</sequence>
<keyword evidence="11" id="KW-1185">Reference proteome</keyword>
<comment type="cofactor">
    <cofactor evidence="2">
        <name>NAD(+)</name>
        <dbReference type="ChEBI" id="CHEBI:57540"/>
    </cofactor>
</comment>
<dbReference type="PANTHER" id="PTHR43725:SF47">
    <property type="entry name" value="UDP-GLUCOSE 4-EPIMERASE"/>
    <property type="match status" value="1"/>
</dbReference>
<dbReference type="SUPFAM" id="SSF51735">
    <property type="entry name" value="NAD(P)-binding Rossmann-fold domains"/>
    <property type="match status" value="1"/>
</dbReference>
<dbReference type="GO" id="GO:0005829">
    <property type="term" value="C:cytosol"/>
    <property type="evidence" value="ECO:0007669"/>
    <property type="project" value="TreeGrafter"/>
</dbReference>
<keyword evidence="7" id="KW-0413">Isomerase</keyword>
<evidence type="ECO:0000256" key="6">
    <source>
        <dbReference type="ARBA" id="ARBA00023144"/>
    </source>
</evidence>
<dbReference type="InterPro" id="IPR036291">
    <property type="entry name" value="NAD(P)-bd_dom_sf"/>
</dbReference>
<dbReference type="GeneID" id="17288211"/>
<reference evidence="11" key="2">
    <citation type="submission" date="2012-11" db="EMBL/GenBank/DDBJ databases">
        <authorList>
            <person name="Kuo A."/>
            <person name="Curtis B.A."/>
            <person name="Tanifuji G."/>
            <person name="Burki F."/>
            <person name="Gruber A."/>
            <person name="Irimia M."/>
            <person name="Maruyama S."/>
            <person name="Arias M.C."/>
            <person name="Ball S.G."/>
            <person name="Gile G.H."/>
            <person name="Hirakawa Y."/>
            <person name="Hopkins J.F."/>
            <person name="Rensing S.A."/>
            <person name="Schmutz J."/>
            <person name="Symeonidi A."/>
            <person name="Elias M."/>
            <person name="Eveleigh R.J."/>
            <person name="Herman E.K."/>
            <person name="Klute M.J."/>
            <person name="Nakayama T."/>
            <person name="Obornik M."/>
            <person name="Reyes-Prieto A."/>
            <person name="Armbrust E.V."/>
            <person name="Aves S.J."/>
            <person name="Beiko R.G."/>
            <person name="Coutinho P."/>
            <person name="Dacks J.B."/>
            <person name="Durnford D.G."/>
            <person name="Fast N.M."/>
            <person name="Green B.R."/>
            <person name="Grisdale C."/>
            <person name="Hempe F."/>
            <person name="Henrissat B."/>
            <person name="Hoppner M.P."/>
            <person name="Ishida K.-I."/>
            <person name="Kim E."/>
            <person name="Koreny L."/>
            <person name="Kroth P.G."/>
            <person name="Liu Y."/>
            <person name="Malik S.-B."/>
            <person name="Maier U.G."/>
            <person name="McRose D."/>
            <person name="Mock T."/>
            <person name="Neilson J.A."/>
            <person name="Onodera N.T."/>
            <person name="Poole A.M."/>
            <person name="Pritham E.J."/>
            <person name="Richards T.A."/>
            <person name="Rocap G."/>
            <person name="Roy S.W."/>
            <person name="Sarai C."/>
            <person name="Schaack S."/>
            <person name="Shirato S."/>
            <person name="Slamovits C.H."/>
            <person name="Spencer D.F."/>
            <person name="Suzuki S."/>
            <person name="Worden A.Z."/>
            <person name="Zauner S."/>
            <person name="Barry K."/>
            <person name="Bell C."/>
            <person name="Bharti A.K."/>
            <person name="Crow J.A."/>
            <person name="Grimwood J."/>
            <person name="Kramer R."/>
            <person name="Lindquist E."/>
            <person name="Lucas S."/>
            <person name="Salamov A."/>
            <person name="McFadden G.I."/>
            <person name="Lane C.E."/>
            <person name="Keeling P.J."/>
            <person name="Gray M.W."/>
            <person name="Grigoriev I.V."/>
            <person name="Archibald J.M."/>
        </authorList>
    </citation>
    <scope>NUCLEOTIDE SEQUENCE</scope>
    <source>
        <strain evidence="11">CCMP2712</strain>
    </source>
</reference>
<dbReference type="EnsemblProtists" id="EKX31488">
    <property type="protein sequence ID" value="EKX31488"/>
    <property type="gene ID" value="GUITHDRAFT_122323"/>
</dbReference>
<accession>L1I5E3</accession>
<reference evidence="9 11" key="1">
    <citation type="journal article" date="2012" name="Nature">
        <title>Algal genomes reveal evolutionary mosaicism and the fate of nucleomorphs.</title>
        <authorList>
            <consortium name="DOE Joint Genome Institute"/>
            <person name="Curtis B.A."/>
            <person name="Tanifuji G."/>
            <person name="Burki F."/>
            <person name="Gruber A."/>
            <person name="Irimia M."/>
            <person name="Maruyama S."/>
            <person name="Arias M.C."/>
            <person name="Ball S.G."/>
            <person name="Gile G.H."/>
            <person name="Hirakawa Y."/>
            <person name="Hopkins J.F."/>
            <person name="Kuo A."/>
            <person name="Rensing S.A."/>
            <person name="Schmutz J."/>
            <person name="Symeonidi A."/>
            <person name="Elias M."/>
            <person name="Eveleigh R.J."/>
            <person name="Herman E.K."/>
            <person name="Klute M.J."/>
            <person name="Nakayama T."/>
            <person name="Obornik M."/>
            <person name="Reyes-Prieto A."/>
            <person name="Armbrust E.V."/>
            <person name="Aves S.J."/>
            <person name="Beiko R.G."/>
            <person name="Coutinho P."/>
            <person name="Dacks J.B."/>
            <person name="Durnford D.G."/>
            <person name="Fast N.M."/>
            <person name="Green B.R."/>
            <person name="Grisdale C.J."/>
            <person name="Hempel F."/>
            <person name="Henrissat B."/>
            <person name="Hoppner M.P."/>
            <person name="Ishida K."/>
            <person name="Kim E."/>
            <person name="Koreny L."/>
            <person name="Kroth P.G."/>
            <person name="Liu Y."/>
            <person name="Malik S.B."/>
            <person name="Maier U.G."/>
            <person name="McRose D."/>
            <person name="Mock T."/>
            <person name="Neilson J.A."/>
            <person name="Onodera N.T."/>
            <person name="Poole A.M."/>
            <person name="Pritham E.J."/>
            <person name="Richards T.A."/>
            <person name="Rocap G."/>
            <person name="Roy S.W."/>
            <person name="Sarai C."/>
            <person name="Schaack S."/>
            <person name="Shirato S."/>
            <person name="Slamovits C.H."/>
            <person name="Spencer D.F."/>
            <person name="Suzuki S."/>
            <person name="Worden A.Z."/>
            <person name="Zauner S."/>
            <person name="Barry K."/>
            <person name="Bell C."/>
            <person name="Bharti A.K."/>
            <person name="Crow J.A."/>
            <person name="Grimwood J."/>
            <person name="Kramer R."/>
            <person name="Lindquist E."/>
            <person name="Lucas S."/>
            <person name="Salamov A."/>
            <person name="McFadden G.I."/>
            <person name="Lane C.E."/>
            <person name="Keeling P.J."/>
            <person name="Gray M.W."/>
            <person name="Grigoriev I.V."/>
            <person name="Archibald J.M."/>
        </authorList>
    </citation>
    <scope>NUCLEOTIDE SEQUENCE</scope>
    <source>
        <strain evidence="9 11">CCMP2712</strain>
    </source>
</reference>
<dbReference type="KEGG" id="gtt:GUITHDRAFT_122323"/>
<name>L1I5E3_GUITC</name>
<organism evidence="9">
    <name type="scientific">Guillardia theta (strain CCMP2712)</name>
    <name type="common">Cryptophyte</name>
    <dbReference type="NCBI Taxonomy" id="905079"/>
    <lineage>
        <taxon>Eukaryota</taxon>
        <taxon>Cryptophyceae</taxon>
        <taxon>Pyrenomonadales</taxon>
        <taxon>Geminigeraceae</taxon>
        <taxon>Guillardia</taxon>
    </lineage>
</organism>
<keyword evidence="6" id="KW-0119">Carbohydrate metabolism</keyword>
<dbReference type="OrthoDB" id="783706at2759"/>
<keyword evidence="5" id="KW-0520">NAD</keyword>
<dbReference type="Proteomes" id="UP000011087">
    <property type="component" value="Unassembled WGS sequence"/>
</dbReference>
<dbReference type="InterPro" id="IPR001509">
    <property type="entry name" value="Epimerase_deHydtase"/>
</dbReference>
<evidence type="ECO:0000313" key="11">
    <source>
        <dbReference type="Proteomes" id="UP000011087"/>
    </source>
</evidence>
<evidence type="ECO:0000313" key="9">
    <source>
        <dbReference type="EMBL" id="EKX31488.1"/>
    </source>
</evidence>
<evidence type="ECO:0000256" key="3">
    <source>
        <dbReference type="ARBA" id="ARBA00004947"/>
    </source>
</evidence>
<evidence type="ECO:0000256" key="2">
    <source>
        <dbReference type="ARBA" id="ARBA00001911"/>
    </source>
</evidence>
<dbReference type="PaxDb" id="55529-EKX31488"/>
<dbReference type="EC" id="5.1.3.2" evidence="4"/>
<evidence type="ECO:0000256" key="7">
    <source>
        <dbReference type="ARBA" id="ARBA00023235"/>
    </source>
</evidence>
<proteinExistence type="predicted"/>
<evidence type="ECO:0000256" key="4">
    <source>
        <dbReference type="ARBA" id="ARBA00013189"/>
    </source>
</evidence>
<evidence type="ECO:0000313" key="10">
    <source>
        <dbReference type="EnsemblProtists" id="EKX31488"/>
    </source>
</evidence>
<reference evidence="10" key="3">
    <citation type="submission" date="2016-03" db="UniProtKB">
        <authorList>
            <consortium name="EnsemblProtists"/>
        </authorList>
    </citation>
    <scope>IDENTIFICATION</scope>
</reference>
<feature type="domain" description="NAD-dependent epimerase/dehydratase" evidence="8">
    <location>
        <begin position="95"/>
        <end position="133"/>
    </location>
</feature>
<dbReference type="STRING" id="905079.L1I5E3"/>
<dbReference type="PANTHER" id="PTHR43725">
    <property type="entry name" value="UDP-GLUCOSE 4-EPIMERASE"/>
    <property type="match status" value="1"/>
</dbReference>
<evidence type="ECO:0000256" key="1">
    <source>
        <dbReference type="ARBA" id="ARBA00000083"/>
    </source>
</evidence>
<evidence type="ECO:0000256" key="5">
    <source>
        <dbReference type="ARBA" id="ARBA00023027"/>
    </source>
</evidence>
<comment type="pathway">
    <text evidence="3">Carbohydrate metabolism; galactose metabolism.</text>
</comment>
<dbReference type="AlphaFoldDB" id="L1I5E3"/>
<gene>
    <name evidence="9" type="ORF">GUITHDRAFT_122323</name>
</gene>
<dbReference type="GO" id="GO:0006012">
    <property type="term" value="P:galactose metabolic process"/>
    <property type="evidence" value="ECO:0007669"/>
    <property type="project" value="UniProtKB-KW"/>
</dbReference>
<dbReference type="Gene3D" id="3.40.50.720">
    <property type="entry name" value="NAD(P)-binding Rossmann-like Domain"/>
    <property type="match status" value="1"/>
</dbReference>
<dbReference type="HOGENOM" id="CLU_1780978_0_0_1"/>
<evidence type="ECO:0000259" key="8">
    <source>
        <dbReference type="Pfam" id="PF01370"/>
    </source>
</evidence>
<keyword evidence="6" id="KW-0299">Galactose metabolism</keyword>
<dbReference type="Pfam" id="PF01370">
    <property type="entry name" value="Epimerase"/>
    <property type="match status" value="1"/>
</dbReference>
<comment type="catalytic activity">
    <reaction evidence="1">
        <text>UDP-alpha-D-glucose = UDP-alpha-D-galactose</text>
        <dbReference type="Rhea" id="RHEA:22168"/>
        <dbReference type="ChEBI" id="CHEBI:58885"/>
        <dbReference type="ChEBI" id="CHEBI:66914"/>
        <dbReference type="EC" id="5.1.3.2"/>
    </reaction>
</comment>